<evidence type="ECO:0000313" key="11">
    <source>
        <dbReference type="Proteomes" id="UP000069940"/>
    </source>
</evidence>
<evidence type="ECO:0000256" key="3">
    <source>
        <dbReference type="ARBA" id="ARBA00012886"/>
    </source>
</evidence>
<organism evidence="10 11">
    <name type="scientific">Aedes albopictus</name>
    <name type="common">Asian tiger mosquito</name>
    <name type="synonym">Stegomyia albopicta</name>
    <dbReference type="NCBI Taxonomy" id="7160"/>
    <lineage>
        <taxon>Eukaryota</taxon>
        <taxon>Metazoa</taxon>
        <taxon>Ecdysozoa</taxon>
        <taxon>Arthropoda</taxon>
        <taxon>Hexapoda</taxon>
        <taxon>Insecta</taxon>
        <taxon>Pterygota</taxon>
        <taxon>Neoptera</taxon>
        <taxon>Endopterygota</taxon>
        <taxon>Diptera</taxon>
        <taxon>Nematocera</taxon>
        <taxon>Culicoidea</taxon>
        <taxon>Culicidae</taxon>
        <taxon>Culicinae</taxon>
        <taxon>Aedini</taxon>
        <taxon>Aedes</taxon>
        <taxon>Stegomyia</taxon>
    </lineage>
</organism>
<feature type="active site" evidence="7">
    <location>
        <position position="259"/>
    </location>
</feature>
<feature type="transmembrane region" description="Helical" evidence="8">
    <location>
        <begin position="363"/>
        <end position="381"/>
    </location>
</feature>
<comment type="subcellular location">
    <subcellularLocation>
        <location evidence="1">Secreted</location>
        <location evidence="1">Extracellular space</location>
    </subcellularLocation>
</comment>
<dbReference type="EC" id="3.4.19.9" evidence="3 7"/>
<reference evidence="10" key="2">
    <citation type="submission" date="2025-05" db="UniProtKB">
        <authorList>
            <consortium name="EnsemblMetazoa"/>
        </authorList>
    </citation>
    <scope>IDENTIFICATION</scope>
    <source>
        <strain evidence="10">Foshan</strain>
    </source>
</reference>
<evidence type="ECO:0000256" key="9">
    <source>
        <dbReference type="SAM" id="SignalP"/>
    </source>
</evidence>
<evidence type="ECO:0000256" key="5">
    <source>
        <dbReference type="ARBA" id="ARBA00022729"/>
    </source>
</evidence>
<dbReference type="Pfam" id="PF07722">
    <property type="entry name" value="Peptidase_C26"/>
    <property type="match status" value="1"/>
</dbReference>
<keyword evidence="11" id="KW-1185">Reference proteome</keyword>
<sequence>MVFYRLGRSTVLVVLSLLVTLTNGATIISAEESASLRAPLNEEPVIGVLAQEMSYSLAAKYEEDYESYIAASYVKFVEGAGARVVPIWINKPREYYENILPNLNGVLLPGGATWFNQSNGYADAGRHIYDVAEEINVQGGYFPLWGTCLGFELLTYLAANGDEHRAHCSSNNQALPLDFKPNFRESRMFAETPDEIVEILASEYVTANFHQYCVTEKNLTDYGLDREWRVMSTNLDWNELEFISTIEHKILPFYGVQFHPEKNIYEWVQNKNISHTPNAIKAAQYFADFFVNEARKSEGRFQSEDDIDQHVIYNYPVSFTGLKKSAFEQCYLFEGNVDYREPSEAAKAPGDNGGAIGVYSANGMVWTVACLVGMLLVEMVCMNY</sequence>
<dbReference type="Proteomes" id="UP000069940">
    <property type="component" value="Unassembled WGS sequence"/>
</dbReference>
<evidence type="ECO:0000256" key="7">
    <source>
        <dbReference type="PROSITE-ProRule" id="PRU00607"/>
    </source>
</evidence>
<dbReference type="PANTHER" id="PTHR11315">
    <property type="entry name" value="PROTEASE FAMILY C26 GAMMA-GLUTAMYL HYDROLASE"/>
    <property type="match status" value="1"/>
</dbReference>
<keyword evidence="8" id="KW-0472">Membrane</keyword>
<comment type="catalytic activity">
    <reaction evidence="7">
        <text>(6S)-5,6,7,8-tetrahydrofolyl-(gamma-L-Glu)(n) + (n-1) H2O = (6S)-5,6,7,8-tetrahydrofolate + (n-1) L-glutamate</text>
        <dbReference type="Rhea" id="RHEA:56784"/>
        <dbReference type="Rhea" id="RHEA-COMP:14738"/>
        <dbReference type="ChEBI" id="CHEBI:15377"/>
        <dbReference type="ChEBI" id="CHEBI:29985"/>
        <dbReference type="ChEBI" id="CHEBI:57453"/>
        <dbReference type="ChEBI" id="CHEBI:141005"/>
        <dbReference type="EC" id="3.4.19.9"/>
    </reaction>
</comment>
<evidence type="ECO:0000256" key="8">
    <source>
        <dbReference type="SAM" id="Phobius"/>
    </source>
</evidence>
<protein>
    <recommendedName>
        <fullName evidence="3 7">folate gamma-glutamyl hydrolase</fullName>
        <ecNumber evidence="3 7">3.4.19.9</ecNumber>
    </recommendedName>
</protein>
<keyword evidence="4" id="KW-0964">Secreted</keyword>
<feature type="active site" description="Nucleophile" evidence="7">
    <location>
        <position position="148"/>
    </location>
</feature>
<name>A0ABM1XK30_AEDAL</name>
<dbReference type="SUPFAM" id="SSF52317">
    <property type="entry name" value="Class I glutamine amidotransferase-like"/>
    <property type="match status" value="1"/>
</dbReference>
<keyword evidence="8" id="KW-0812">Transmembrane</keyword>
<dbReference type="InterPro" id="IPR011697">
    <property type="entry name" value="Peptidase_C26"/>
</dbReference>
<dbReference type="PROSITE" id="PS51275">
    <property type="entry name" value="PEPTIDASE_C26_GGH"/>
    <property type="match status" value="1"/>
</dbReference>
<keyword evidence="8" id="KW-1133">Transmembrane helix</keyword>
<reference evidence="11" key="1">
    <citation type="journal article" date="2015" name="Proc. Natl. Acad. Sci. U.S.A.">
        <title>Genome sequence of the Asian Tiger mosquito, Aedes albopictus, reveals insights into its biology, genetics, and evolution.</title>
        <authorList>
            <person name="Chen X.G."/>
            <person name="Jiang X."/>
            <person name="Gu J."/>
            <person name="Xu M."/>
            <person name="Wu Y."/>
            <person name="Deng Y."/>
            <person name="Zhang C."/>
            <person name="Bonizzoni M."/>
            <person name="Dermauw W."/>
            <person name="Vontas J."/>
            <person name="Armbruster P."/>
            <person name="Huang X."/>
            <person name="Yang Y."/>
            <person name="Zhang H."/>
            <person name="He W."/>
            <person name="Peng H."/>
            <person name="Liu Y."/>
            <person name="Wu K."/>
            <person name="Chen J."/>
            <person name="Lirakis M."/>
            <person name="Topalis P."/>
            <person name="Van Leeuwen T."/>
            <person name="Hall A.B."/>
            <person name="Jiang X."/>
            <person name="Thorpe C."/>
            <person name="Mueller R.L."/>
            <person name="Sun C."/>
            <person name="Waterhouse R.M."/>
            <person name="Yan G."/>
            <person name="Tu Z.J."/>
            <person name="Fang X."/>
            <person name="James A.A."/>
        </authorList>
    </citation>
    <scope>NUCLEOTIDE SEQUENCE [LARGE SCALE GENOMIC DNA]</scope>
    <source>
        <strain evidence="11">Foshan</strain>
    </source>
</reference>
<keyword evidence="6 7" id="KW-0378">Hydrolase</keyword>
<evidence type="ECO:0000256" key="4">
    <source>
        <dbReference type="ARBA" id="ARBA00022525"/>
    </source>
</evidence>
<evidence type="ECO:0000256" key="1">
    <source>
        <dbReference type="ARBA" id="ARBA00004239"/>
    </source>
</evidence>
<evidence type="ECO:0000313" key="10">
    <source>
        <dbReference type="EnsemblMetazoa" id="AALFPA23_000370.P224"/>
    </source>
</evidence>
<evidence type="ECO:0000256" key="6">
    <source>
        <dbReference type="ARBA" id="ARBA00022801"/>
    </source>
</evidence>
<feature type="chain" id="PRO_5045234863" description="folate gamma-glutamyl hydrolase" evidence="9">
    <location>
        <begin position="25"/>
        <end position="384"/>
    </location>
</feature>
<proteinExistence type="inferred from homology"/>
<accession>A0ABM1XK30</accession>
<dbReference type="EnsemblMetazoa" id="AALFPA23_000370.R224">
    <property type="protein sequence ID" value="AALFPA23_000370.P224"/>
    <property type="gene ID" value="AALFPA23_000370"/>
</dbReference>
<comment type="similarity">
    <text evidence="2">Belongs to the peptidase C26 family.</text>
</comment>
<dbReference type="Gene3D" id="3.40.50.880">
    <property type="match status" value="1"/>
</dbReference>
<evidence type="ECO:0000256" key="2">
    <source>
        <dbReference type="ARBA" id="ARBA00011083"/>
    </source>
</evidence>
<dbReference type="RefSeq" id="XP_029725685.2">
    <property type="nucleotide sequence ID" value="XM_029869825.2"/>
</dbReference>
<dbReference type="InterPro" id="IPR029062">
    <property type="entry name" value="Class_I_gatase-like"/>
</dbReference>
<dbReference type="PROSITE" id="PS51273">
    <property type="entry name" value="GATASE_TYPE_1"/>
    <property type="match status" value="1"/>
</dbReference>
<dbReference type="InterPro" id="IPR015527">
    <property type="entry name" value="Pept_C26_g-glut_hydrolase"/>
</dbReference>
<dbReference type="GeneID" id="109402593"/>
<keyword evidence="5 9" id="KW-0732">Signal</keyword>
<feature type="signal peptide" evidence="9">
    <location>
        <begin position="1"/>
        <end position="24"/>
    </location>
</feature>
<dbReference type="PANTHER" id="PTHR11315:SF0">
    <property type="entry name" value="FOLATE GAMMA-GLUTAMYL HYDROLASE"/>
    <property type="match status" value="1"/>
</dbReference>